<gene>
    <name evidence="5" type="ORF">NW209_13410</name>
</gene>
<evidence type="ECO:0000256" key="3">
    <source>
        <dbReference type="ARBA" id="ARBA00022729"/>
    </source>
</evidence>
<dbReference type="EMBL" id="JANRHJ010000017">
    <property type="protein sequence ID" value="MCR8874995.1"/>
    <property type="molecule type" value="Genomic_DNA"/>
</dbReference>
<dbReference type="PANTHER" id="PTHR42953:SF3">
    <property type="entry name" value="HIGH-AFFINITY ZINC UPTAKE SYSTEM PROTEIN ZNUA"/>
    <property type="match status" value="1"/>
</dbReference>
<dbReference type="AlphaFoldDB" id="A0AAW5NAV1"/>
<evidence type="ECO:0000313" key="6">
    <source>
        <dbReference type="Proteomes" id="UP001204579"/>
    </source>
</evidence>
<dbReference type="Pfam" id="PF01297">
    <property type="entry name" value="ZnuA"/>
    <property type="match status" value="1"/>
</dbReference>
<name>A0AAW5NAV1_9BACT</name>
<keyword evidence="6" id="KW-1185">Reference proteome</keyword>
<feature type="signal peptide" evidence="4">
    <location>
        <begin position="1"/>
        <end position="20"/>
    </location>
</feature>
<dbReference type="PROSITE" id="PS51257">
    <property type="entry name" value="PROKAR_LIPOPROTEIN"/>
    <property type="match status" value="1"/>
</dbReference>
<evidence type="ECO:0000256" key="2">
    <source>
        <dbReference type="ARBA" id="ARBA00022448"/>
    </source>
</evidence>
<keyword evidence="3 4" id="KW-0732">Signal</keyword>
<dbReference type="GO" id="GO:0030001">
    <property type="term" value="P:metal ion transport"/>
    <property type="evidence" value="ECO:0007669"/>
    <property type="project" value="InterPro"/>
</dbReference>
<dbReference type="Proteomes" id="UP001204579">
    <property type="component" value="Unassembled WGS sequence"/>
</dbReference>
<dbReference type="RefSeq" id="WP_258336160.1">
    <property type="nucleotide sequence ID" value="NZ_CAUBSI010000019.1"/>
</dbReference>
<keyword evidence="2" id="KW-0813">Transport</keyword>
<reference evidence="5 6" key="1">
    <citation type="submission" date="2022-08" db="EMBL/GenBank/DDBJ databases">
        <authorList>
            <person name="Zeman M."/>
            <person name="Kubasova T."/>
        </authorList>
    </citation>
    <scope>NUCLEOTIDE SEQUENCE [LARGE SCALE GENOMIC DNA]</scope>
    <source>
        <strain evidence="5 6">ET62</strain>
    </source>
</reference>
<dbReference type="InterPro" id="IPR006127">
    <property type="entry name" value="ZnuA-like"/>
</dbReference>
<evidence type="ECO:0000256" key="4">
    <source>
        <dbReference type="SAM" id="SignalP"/>
    </source>
</evidence>
<feature type="chain" id="PRO_5043879555" evidence="4">
    <location>
        <begin position="21"/>
        <end position="291"/>
    </location>
</feature>
<comment type="similarity">
    <text evidence="1">Belongs to the bacterial solute-binding protein 9 family.</text>
</comment>
<dbReference type="PANTHER" id="PTHR42953">
    <property type="entry name" value="HIGH-AFFINITY ZINC UPTAKE SYSTEM PROTEIN ZNUA-RELATED"/>
    <property type="match status" value="1"/>
</dbReference>
<comment type="caution">
    <text evidence="5">The sequence shown here is derived from an EMBL/GenBank/DDBJ whole genome shotgun (WGS) entry which is preliminary data.</text>
</comment>
<dbReference type="SUPFAM" id="SSF53807">
    <property type="entry name" value="Helical backbone' metal receptor"/>
    <property type="match status" value="1"/>
</dbReference>
<evidence type="ECO:0000313" key="5">
    <source>
        <dbReference type="EMBL" id="MCR8874995.1"/>
    </source>
</evidence>
<dbReference type="PRINTS" id="PR00691">
    <property type="entry name" value="ADHESINB"/>
</dbReference>
<sequence length="291" mass="33069">MKRYIYLIIILLTIGVSACAPSRQTDEKPTLTVSIEPLRYFTEAIAGDRFKVVSMVPEGNSPETYDPTPQQLVAQAKSKAFLRIGYIGFEQTWLKKLQDNAPGQPFYDLSKGVALMAGSCSHEEDNAHNHAHEGVEPHIWNSVKNARIIANNIFQALSEIDNEQTPYYQHRLDSLLQVIDNTGKEMDTLMENADRTFLIYHPALTYFARDYGLNQISIEADGKEPSPAHLKELIQLCREEQPKIIFVQKEFDTRNAEIIARELQVNVIPINPLSYHWNEEMINIAKALSNP</sequence>
<evidence type="ECO:0000256" key="1">
    <source>
        <dbReference type="ARBA" id="ARBA00011028"/>
    </source>
</evidence>
<protein>
    <submittedName>
        <fullName evidence="5">Zinc ABC transporter substrate-binding protein</fullName>
    </submittedName>
</protein>
<dbReference type="Gene3D" id="3.40.50.1980">
    <property type="entry name" value="Nitrogenase molybdenum iron protein domain"/>
    <property type="match status" value="2"/>
</dbReference>
<dbReference type="InterPro" id="IPR050492">
    <property type="entry name" value="Bact_metal-bind_prot9"/>
</dbReference>
<organism evidence="5 6">
    <name type="scientific">Phocaeicola barnesiae</name>
    <dbReference type="NCBI Taxonomy" id="376804"/>
    <lineage>
        <taxon>Bacteria</taxon>
        <taxon>Pseudomonadati</taxon>
        <taxon>Bacteroidota</taxon>
        <taxon>Bacteroidia</taxon>
        <taxon>Bacteroidales</taxon>
        <taxon>Bacteroidaceae</taxon>
        <taxon>Phocaeicola</taxon>
    </lineage>
</organism>
<proteinExistence type="inferred from homology"/>
<dbReference type="GO" id="GO:0007155">
    <property type="term" value="P:cell adhesion"/>
    <property type="evidence" value="ECO:0007669"/>
    <property type="project" value="InterPro"/>
</dbReference>
<dbReference type="InterPro" id="IPR006129">
    <property type="entry name" value="AdhesinB"/>
</dbReference>
<dbReference type="GO" id="GO:0046872">
    <property type="term" value="F:metal ion binding"/>
    <property type="evidence" value="ECO:0007669"/>
    <property type="project" value="InterPro"/>
</dbReference>
<accession>A0AAW5NAV1</accession>